<feature type="compositionally biased region" description="Basic and acidic residues" evidence="1">
    <location>
        <begin position="319"/>
        <end position="330"/>
    </location>
</feature>
<dbReference type="Proteomes" id="UP000244722">
    <property type="component" value="Unassembled WGS sequence"/>
</dbReference>
<dbReference type="AlphaFoldDB" id="A0A2T7A454"/>
<dbReference type="EMBL" id="NESQ01000026">
    <property type="protein sequence ID" value="PUU82523.1"/>
    <property type="molecule type" value="Genomic_DNA"/>
</dbReference>
<feature type="compositionally biased region" description="Polar residues" evidence="1">
    <location>
        <begin position="249"/>
        <end position="273"/>
    </location>
</feature>
<evidence type="ECO:0000313" key="3">
    <source>
        <dbReference type="Proteomes" id="UP000244722"/>
    </source>
</evidence>
<organism evidence="2 3">
    <name type="scientific">Tuber borchii</name>
    <name type="common">White truffle</name>
    <dbReference type="NCBI Taxonomy" id="42251"/>
    <lineage>
        <taxon>Eukaryota</taxon>
        <taxon>Fungi</taxon>
        <taxon>Dikarya</taxon>
        <taxon>Ascomycota</taxon>
        <taxon>Pezizomycotina</taxon>
        <taxon>Pezizomycetes</taxon>
        <taxon>Pezizales</taxon>
        <taxon>Tuberaceae</taxon>
        <taxon>Tuber</taxon>
    </lineage>
</organism>
<dbReference type="OrthoDB" id="2537141at2759"/>
<protein>
    <submittedName>
        <fullName evidence="2">Uncharacterized protein</fullName>
    </submittedName>
</protein>
<feature type="region of interest" description="Disordered" evidence="1">
    <location>
        <begin position="183"/>
        <end position="349"/>
    </location>
</feature>
<reference evidence="2 3" key="1">
    <citation type="submission" date="2017-04" db="EMBL/GenBank/DDBJ databases">
        <title>Draft genome sequence of Tuber borchii Vittad., a whitish edible truffle.</title>
        <authorList>
            <consortium name="DOE Joint Genome Institute"/>
            <person name="Murat C."/>
            <person name="Kuo A."/>
            <person name="Barry K.W."/>
            <person name="Clum A."/>
            <person name="Dockter R.B."/>
            <person name="Fauchery L."/>
            <person name="Iotti M."/>
            <person name="Kohler A."/>
            <person name="Labutti K."/>
            <person name="Lindquist E.A."/>
            <person name="Lipzen A."/>
            <person name="Ohm R.A."/>
            <person name="Wang M."/>
            <person name="Grigoriev I.V."/>
            <person name="Zambonelli A."/>
            <person name="Martin F.M."/>
        </authorList>
    </citation>
    <scope>NUCLEOTIDE SEQUENCE [LARGE SCALE GENOMIC DNA]</scope>
    <source>
        <strain evidence="2 3">Tbo3840</strain>
    </source>
</reference>
<dbReference type="STRING" id="42251.A0A2T7A454"/>
<feature type="compositionally biased region" description="Basic and acidic residues" evidence="1">
    <location>
        <begin position="189"/>
        <end position="242"/>
    </location>
</feature>
<proteinExistence type="predicted"/>
<evidence type="ECO:0000256" key="1">
    <source>
        <dbReference type="SAM" id="MobiDB-lite"/>
    </source>
</evidence>
<feature type="region of interest" description="Disordered" evidence="1">
    <location>
        <begin position="1"/>
        <end position="164"/>
    </location>
</feature>
<sequence>MENCMDYLSSPTPLGRGRSNTSCLKQSEKEDGFFPSTPRAGLLGKPGTSSWDHTRIQEHSGANAVTKPRGLREGEGLFASVIHERNYEKQPRRKMREAKRGTEGNRKRKRDKRKLGENIGRGPKEARAEGRMLKRVLSSGGKHRDRLTLPPTHKAGLFKKGRASRPIKSGLSDLVFSEMRFLAEPGEDQVAKDPARIVPRREGRLCRPLRLEESHRDRAQKASDIARLDNRAHAREELESKINARRRASNTPRESSLTPKESVSSPDGDSQGSFAAPPALLPTTNLASSQARPGRTSKKKPRPSTVKASVTMTSQDLRIFAEEKPRDYHPRQSQSVSKSPVVRGLVRKGEPQKVEDEEFVIEDYLDRVTEGRNDGEYRKV</sequence>
<gene>
    <name evidence="2" type="ORF">B9Z19DRAFT_1112814</name>
</gene>
<name>A0A2T7A454_TUBBO</name>
<feature type="compositionally biased region" description="Polar residues" evidence="1">
    <location>
        <begin position="282"/>
        <end position="291"/>
    </location>
</feature>
<keyword evidence="3" id="KW-1185">Reference proteome</keyword>
<evidence type="ECO:0000313" key="2">
    <source>
        <dbReference type="EMBL" id="PUU82523.1"/>
    </source>
</evidence>
<feature type="compositionally biased region" description="Polar residues" evidence="1">
    <location>
        <begin position="306"/>
        <end position="316"/>
    </location>
</feature>
<feature type="compositionally biased region" description="Basic and acidic residues" evidence="1">
    <location>
        <begin position="122"/>
        <end position="132"/>
    </location>
</feature>
<comment type="caution">
    <text evidence="2">The sequence shown here is derived from an EMBL/GenBank/DDBJ whole genome shotgun (WGS) entry which is preliminary data.</text>
</comment>
<accession>A0A2T7A454</accession>